<dbReference type="Proteomes" id="UP001219037">
    <property type="component" value="Chromosome"/>
</dbReference>
<keyword evidence="2" id="KW-0472">Membrane</keyword>
<evidence type="ECO:0000256" key="1">
    <source>
        <dbReference type="SAM" id="MobiDB-lite"/>
    </source>
</evidence>
<gene>
    <name evidence="3" type="ORF">P8192_11305</name>
</gene>
<feature type="compositionally biased region" description="Basic and acidic residues" evidence="1">
    <location>
        <begin position="1"/>
        <end position="14"/>
    </location>
</feature>
<organism evidence="3 4">
    <name type="scientific">Citricoccus muralis</name>
    <dbReference type="NCBI Taxonomy" id="169134"/>
    <lineage>
        <taxon>Bacteria</taxon>
        <taxon>Bacillati</taxon>
        <taxon>Actinomycetota</taxon>
        <taxon>Actinomycetes</taxon>
        <taxon>Micrococcales</taxon>
        <taxon>Micrococcaceae</taxon>
        <taxon>Citricoccus</taxon>
    </lineage>
</organism>
<name>A0ABY8H553_9MICC</name>
<feature type="transmembrane region" description="Helical" evidence="2">
    <location>
        <begin position="129"/>
        <end position="151"/>
    </location>
</feature>
<dbReference type="EMBL" id="CP121252">
    <property type="protein sequence ID" value="WFP15974.1"/>
    <property type="molecule type" value="Genomic_DNA"/>
</dbReference>
<keyword evidence="2" id="KW-1133">Transmembrane helix</keyword>
<evidence type="ECO:0000313" key="3">
    <source>
        <dbReference type="EMBL" id="WFP15974.1"/>
    </source>
</evidence>
<sequence length="271" mass="29848">MSQHSDRPDDHDSAEGPADPQQGRAEGGRWEDAEGQPRYGVRLPEGEQPPEPPTTPNTLPRQYGRFTPHDQSGAQSGAEYGSGHGSEYSAPPQPPGQQYPGYPQQYAQQQYPYPQQPQHTMPQPPRVRLASRLILVAGVLYAVVNIVTAFLPRFGVPQDQWDQLQEMFAEIDPTVSLDAMLAPMRFVMVIMAVILGLVYWVIARGVANGSNAARIIGTVLAVLSLPSLFSISAVYVLLGAIGIGMTFTATANEYFRYKAWEKFNARNQPPR</sequence>
<keyword evidence="2" id="KW-0812">Transmembrane</keyword>
<keyword evidence="4" id="KW-1185">Reference proteome</keyword>
<accession>A0ABY8H553</accession>
<evidence type="ECO:0000256" key="2">
    <source>
        <dbReference type="SAM" id="Phobius"/>
    </source>
</evidence>
<proteinExistence type="predicted"/>
<evidence type="ECO:0000313" key="4">
    <source>
        <dbReference type="Proteomes" id="UP001219037"/>
    </source>
</evidence>
<feature type="region of interest" description="Disordered" evidence="1">
    <location>
        <begin position="1"/>
        <end position="103"/>
    </location>
</feature>
<protein>
    <submittedName>
        <fullName evidence="3">Uncharacterized protein</fullName>
    </submittedName>
</protein>
<reference evidence="3 4" key="1">
    <citation type="submission" date="2023-04" db="EMBL/GenBank/DDBJ databases">
        <title>Funneling lignin-derived compounds into biodiesel using alkali-halophilic Citricoccus sp. P2.</title>
        <authorList>
            <person name="Luo C.-B."/>
        </authorList>
    </citation>
    <scope>NUCLEOTIDE SEQUENCE [LARGE SCALE GENOMIC DNA]</scope>
    <source>
        <strain evidence="3 4">P2</strain>
    </source>
</reference>
<feature type="transmembrane region" description="Helical" evidence="2">
    <location>
        <begin position="215"/>
        <end position="238"/>
    </location>
</feature>
<feature type="transmembrane region" description="Helical" evidence="2">
    <location>
        <begin position="182"/>
        <end position="203"/>
    </location>
</feature>
<dbReference type="RefSeq" id="WP_278157150.1">
    <property type="nucleotide sequence ID" value="NZ_CP121252.1"/>
</dbReference>